<dbReference type="GO" id="GO:0032993">
    <property type="term" value="C:protein-DNA complex"/>
    <property type="evidence" value="ECO:0007669"/>
    <property type="project" value="TreeGrafter"/>
</dbReference>
<protein>
    <submittedName>
        <fullName evidence="6">DNA-binding transcriptional regulator, LysR family</fullName>
    </submittedName>
</protein>
<keyword evidence="3 6" id="KW-0238">DNA-binding</keyword>
<evidence type="ECO:0000313" key="7">
    <source>
        <dbReference type="Proteomes" id="UP001153328"/>
    </source>
</evidence>
<dbReference type="InterPro" id="IPR036388">
    <property type="entry name" value="WH-like_DNA-bd_sf"/>
</dbReference>
<dbReference type="EMBL" id="CAJVAX010000018">
    <property type="protein sequence ID" value="CAG7647057.1"/>
    <property type="molecule type" value="Genomic_DNA"/>
</dbReference>
<dbReference type="SUPFAM" id="SSF53850">
    <property type="entry name" value="Periplasmic binding protein-like II"/>
    <property type="match status" value="1"/>
</dbReference>
<comment type="similarity">
    <text evidence="1">Belongs to the LysR transcriptional regulatory family.</text>
</comment>
<dbReference type="PRINTS" id="PR00039">
    <property type="entry name" value="HTHLYSR"/>
</dbReference>
<dbReference type="GO" id="GO:0003700">
    <property type="term" value="F:DNA-binding transcription factor activity"/>
    <property type="evidence" value="ECO:0007669"/>
    <property type="project" value="InterPro"/>
</dbReference>
<comment type="caution">
    <text evidence="6">The sequence shown here is derived from an EMBL/GenBank/DDBJ whole genome shotgun (WGS) entry which is preliminary data.</text>
</comment>
<evidence type="ECO:0000313" key="6">
    <source>
        <dbReference type="EMBL" id="CAG7647057.1"/>
    </source>
</evidence>
<dbReference type="PANTHER" id="PTHR30346:SF0">
    <property type="entry name" value="HCA OPERON TRANSCRIPTIONAL ACTIVATOR HCAR"/>
    <property type="match status" value="1"/>
</dbReference>
<accession>A0A9W4H3D3</accession>
<dbReference type="FunFam" id="1.10.10.10:FF:000001">
    <property type="entry name" value="LysR family transcriptional regulator"/>
    <property type="match status" value="1"/>
</dbReference>
<dbReference type="Gene3D" id="3.40.190.10">
    <property type="entry name" value="Periplasmic binding protein-like II"/>
    <property type="match status" value="2"/>
</dbReference>
<dbReference type="SUPFAM" id="SSF46785">
    <property type="entry name" value="Winged helix' DNA-binding domain"/>
    <property type="match status" value="1"/>
</dbReference>
<reference evidence="6" key="1">
    <citation type="submission" date="2021-06" db="EMBL/GenBank/DDBJ databases">
        <authorList>
            <person name="Arsene-Ploetze F."/>
        </authorList>
    </citation>
    <scope>NUCLEOTIDE SEQUENCE</scope>
    <source>
        <strain evidence="6">SBRY1</strain>
    </source>
</reference>
<dbReference type="InterPro" id="IPR036390">
    <property type="entry name" value="WH_DNA-bd_sf"/>
</dbReference>
<evidence type="ECO:0000256" key="3">
    <source>
        <dbReference type="ARBA" id="ARBA00023125"/>
    </source>
</evidence>
<evidence type="ECO:0000256" key="2">
    <source>
        <dbReference type="ARBA" id="ARBA00023015"/>
    </source>
</evidence>
<dbReference type="AlphaFoldDB" id="A0A9W4H3D3"/>
<dbReference type="Gene3D" id="1.10.10.10">
    <property type="entry name" value="Winged helix-like DNA-binding domain superfamily/Winged helix DNA-binding domain"/>
    <property type="match status" value="1"/>
</dbReference>
<evidence type="ECO:0000256" key="1">
    <source>
        <dbReference type="ARBA" id="ARBA00009437"/>
    </source>
</evidence>
<gene>
    <name evidence="6" type="ORF">SBRY_40569</name>
</gene>
<evidence type="ECO:0000259" key="5">
    <source>
        <dbReference type="PROSITE" id="PS50931"/>
    </source>
</evidence>
<dbReference type="PANTHER" id="PTHR30346">
    <property type="entry name" value="TRANSCRIPTIONAL DUAL REGULATOR HCAR-RELATED"/>
    <property type="match status" value="1"/>
</dbReference>
<dbReference type="Proteomes" id="UP001153328">
    <property type="component" value="Unassembled WGS sequence"/>
</dbReference>
<organism evidence="6 7">
    <name type="scientific">Actinacidiphila bryophytorum</name>
    <dbReference type="NCBI Taxonomy" id="1436133"/>
    <lineage>
        <taxon>Bacteria</taxon>
        <taxon>Bacillati</taxon>
        <taxon>Actinomycetota</taxon>
        <taxon>Actinomycetes</taxon>
        <taxon>Kitasatosporales</taxon>
        <taxon>Streptomycetaceae</taxon>
        <taxon>Actinacidiphila</taxon>
    </lineage>
</organism>
<evidence type="ECO:0000256" key="4">
    <source>
        <dbReference type="ARBA" id="ARBA00023163"/>
    </source>
</evidence>
<keyword evidence="2" id="KW-0805">Transcription regulation</keyword>
<dbReference type="InterPro" id="IPR005119">
    <property type="entry name" value="LysR_subst-bd"/>
</dbReference>
<dbReference type="InterPro" id="IPR000847">
    <property type="entry name" value="LysR_HTH_N"/>
</dbReference>
<dbReference type="PROSITE" id="PS50931">
    <property type="entry name" value="HTH_LYSR"/>
    <property type="match status" value="1"/>
</dbReference>
<dbReference type="GO" id="GO:0003677">
    <property type="term" value="F:DNA binding"/>
    <property type="evidence" value="ECO:0007669"/>
    <property type="project" value="UniProtKB-KW"/>
</dbReference>
<sequence length="284" mass="30220">MELRQLHYFATVAAELSFSRAAEQLHIVQPGVSQQISRLERELGVPLFHRTTRQVRLTPAGERLLPEARAALDAAERVRQLAVELAAGTEPAALRIGTSQGLGDRLDRILEAAGVPVRLTARPLHDRLAAVRSGELDAAFVRVLTGAPGLDLLPLWTDPLVAALPAAHPLAAQPALTPEQLSALPVRLAPAEQNRPLHDLLTAAGVGRLRAAPFTTVQDTLAEIGSGPPTWTVLYAAVADLTPVRRVAFRPLTAPTPTTSLAVRPGHRPPGLRDFLAACRSAGG</sequence>
<dbReference type="RefSeq" id="WP_205048824.1">
    <property type="nucleotide sequence ID" value="NZ_CAJVAX010000018.1"/>
</dbReference>
<feature type="domain" description="HTH lysR-type" evidence="5">
    <location>
        <begin position="1"/>
        <end position="58"/>
    </location>
</feature>
<keyword evidence="7" id="KW-1185">Reference proteome</keyword>
<dbReference type="Pfam" id="PF03466">
    <property type="entry name" value="LysR_substrate"/>
    <property type="match status" value="1"/>
</dbReference>
<name>A0A9W4H3D3_9ACTN</name>
<proteinExistence type="inferred from homology"/>
<keyword evidence="4" id="KW-0804">Transcription</keyword>
<dbReference type="Pfam" id="PF00126">
    <property type="entry name" value="HTH_1"/>
    <property type="match status" value="1"/>
</dbReference>